<dbReference type="GO" id="GO:0009086">
    <property type="term" value="P:methionine biosynthetic process"/>
    <property type="evidence" value="ECO:0007669"/>
    <property type="project" value="InterPro"/>
</dbReference>
<dbReference type="GO" id="GO:0032259">
    <property type="term" value="P:methylation"/>
    <property type="evidence" value="ECO:0007669"/>
    <property type="project" value="UniProtKB-KW"/>
</dbReference>
<dbReference type="Proteomes" id="UP000199170">
    <property type="component" value="Unassembled WGS sequence"/>
</dbReference>
<evidence type="ECO:0000259" key="1">
    <source>
        <dbReference type="Pfam" id="PF01717"/>
    </source>
</evidence>
<dbReference type="Pfam" id="PF01717">
    <property type="entry name" value="Meth_synt_2"/>
    <property type="match status" value="2"/>
</dbReference>
<dbReference type="PANTHER" id="PTHR43844">
    <property type="entry name" value="METHIONINE SYNTHASE"/>
    <property type="match status" value="1"/>
</dbReference>
<name>A0A1H3IAI3_9EURY</name>
<evidence type="ECO:0000313" key="3">
    <source>
        <dbReference type="Proteomes" id="UP000199170"/>
    </source>
</evidence>
<organism evidence="2 3">
    <name type="scientific">Halobellus clavatus</name>
    <dbReference type="NCBI Taxonomy" id="660517"/>
    <lineage>
        <taxon>Archaea</taxon>
        <taxon>Methanobacteriati</taxon>
        <taxon>Methanobacteriota</taxon>
        <taxon>Stenosarchaea group</taxon>
        <taxon>Halobacteria</taxon>
        <taxon>Halobacteriales</taxon>
        <taxon>Haloferacaceae</taxon>
        <taxon>Halobellus</taxon>
    </lineage>
</organism>
<dbReference type="EMBL" id="FNPB01000009">
    <property type="protein sequence ID" value="SDY24681.1"/>
    <property type="molecule type" value="Genomic_DNA"/>
</dbReference>
<dbReference type="SUPFAM" id="SSF51726">
    <property type="entry name" value="UROD/MetE-like"/>
    <property type="match status" value="1"/>
</dbReference>
<keyword evidence="3" id="KW-1185">Reference proteome</keyword>
<feature type="domain" description="Cobalamin-independent methionine synthase MetE C-terminal/archaeal" evidence="1">
    <location>
        <begin position="9"/>
        <end position="85"/>
    </location>
</feature>
<dbReference type="GO" id="GO:0008270">
    <property type="term" value="F:zinc ion binding"/>
    <property type="evidence" value="ECO:0007669"/>
    <property type="project" value="InterPro"/>
</dbReference>
<feature type="domain" description="Cobalamin-independent methionine synthase MetE C-terminal/archaeal" evidence="1">
    <location>
        <begin position="177"/>
        <end position="358"/>
    </location>
</feature>
<dbReference type="GO" id="GO:0003871">
    <property type="term" value="F:5-methyltetrahydropteroyltriglutamate-homocysteine S-methyltransferase activity"/>
    <property type="evidence" value="ECO:0007669"/>
    <property type="project" value="InterPro"/>
</dbReference>
<dbReference type="InterPro" id="IPR002629">
    <property type="entry name" value="Met_Synth_C/arc"/>
</dbReference>
<dbReference type="RefSeq" id="WP_089768039.1">
    <property type="nucleotide sequence ID" value="NZ_FNPB01000009.1"/>
</dbReference>
<dbReference type="PANTHER" id="PTHR43844:SF2">
    <property type="entry name" value="SYNTHASE, VITAMIN-B12 INDEPENDENT, PUTATIVE (AFU_ORTHOLOGUE AFUA_3G12060)-RELATED"/>
    <property type="match status" value="1"/>
</dbReference>
<proteinExistence type="predicted"/>
<reference evidence="3" key="1">
    <citation type="submission" date="2016-10" db="EMBL/GenBank/DDBJ databases">
        <authorList>
            <person name="Varghese N."/>
            <person name="Submissions S."/>
        </authorList>
    </citation>
    <scope>NUCLEOTIDE SEQUENCE [LARGE SCALE GENOMIC DNA]</scope>
    <source>
        <strain evidence="3">CGMCC 1.10118</strain>
    </source>
</reference>
<dbReference type="CDD" id="cd03311">
    <property type="entry name" value="CIMS_C_terminal_like"/>
    <property type="match status" value="1"/>
</dbReference>
<protein>
    <submittedName>
        <fullName evidence="2">5-methyltetrahydropteroyltriglutamate--homocysteine methyltransferase</fullName>
    </submittedName>
</protein>
<gene>
    <name evidence="2" type="ORF">SAMN04487946_10992</name>
</gene>
<evidence type="ECO:0000313" key="2">
    <source>
        <dbReference type="EMBL" id="SDY24681.1"/>
    </source>
</evidence>
<dbReference type="OrthoDB" id="17656at2157"/>
<dbReference type="Gene3D" id="3.20.20.210">
    <property type="match status" value="1"/>
</dbReference>
<sequence>MKRSDERILTTHVGSLPRTDQLIELMDQRGQGVDTNRNELHEAINEATQRAIRRQADVGIDIGNDGEQSRPGFHIYVSERLDGFSDQTIPRPQWADVEAFPEYAGKAFPDIVSEAQTRPVAVEEVRYHGTNHVDAEVERFDRVLDTTGVEFDETFMTAASPGVIAASLGNQYYESNDKYTFALASAMREEYERIAEAGLTLQIDAPDVLSERHRKFKDLSTAEFKDRARRRIEAINEATSDIPADQIRLHTCWGNYEGPHHEDVPLVDILPILYEADVGGLLIEYANPRHHHEWRAFEEHPLPDEWLLIPGVVDVKTNIIEHPKTVADRIVKLAEIVGDPTRIIAAPDCGLATLAGHNIVEPEIAWAKLEALSDGAVEASNRLF</sequence>
<dbReference type="AlphaFoldDB" id="A0A1H3IAI3"/>
<keyword evidence="2" id="KW-0489">Methyltransferase</keyword>
<accession>A0A1H3IAI3</accession>
<dbReference type="InterPro" id="IPR038071">
    <property type="entry name" value="UROD/MetE-like_sf"/>
</dbReference>
<dbReference type="STRING" id="660517.SAMN04487946_10992"/>
<keyword evidence="2" id="KW-0808">Transferase</keyword>